<name>A0A8S9PXZ0_BRACR</name>
<protein>
    <recommendedName>
        <fullName evidence="7">Histidine kinase/HSP90-like ATPase domain-containing protein</fullName>
    </recommendedName>
</protein>
<dbReference type="InterPro" id="IPR001404">
    <property type="entry name" value="Hsp90_fam"/>
</dbReference>
<dbReference type="Proteomes" id="UP000712600">
    <property type="component" value="Unassembled WGS sequence"/>
</dbReference>
<accession>A0A8S9PXZ0</accession>
<evidence type="ECO:0000256" key="4">
    <source>
        <dbReference type="ARBA" id="ARBA00023186"/>
    </source>
</evidence>
<gene>
    <name evidence="5" type="ORF">F2Q69_00024422</name>
</gene>
<keyword evidence="2" id="KW-0547">Nucleotide-binding</keyword>
<sequence length="236" mass="25512">MAPALSRSSLYTTLPLTPRTQSHLTTAFLPRCGGGGVAEKETAEEGSGEKSEYQAEVSRLLDLIVHSLCSHKPDPDNGTITITDTGIGMTKEELIDCYGTIAQSGTSKFLKALKLSTPSPKQMASKAYSILFISLILTCMRSVRIPKAEATYVKYHSCHTVKDCIKDIDCLIAPVQCLESRCTCILISPLSSRKNLNLKPAETPLGCKTASDCEDKLICVFGKSVCENSQCHCLDG</sequence>
<evidence type="ECO:0000313" key="6">
    <source>
        <dbReference type="Proteomes" id="UP000712600"/>
    </source>
</evidence>
<evidence type="ECO:0000256" key="1">
    <source>
        <dbReference type="ARBA" id="ARBA00008239"/>
    </source>
</evidence>
<dbReference type="GO" id="GO:0005524">
    <property type="term" value="F:ATP binding"/>
    <property type="evidence" value="ECO:0007669"/>
    <property type="project" value="UniProtKB-KW"/>
</dbReference>
<dbReference type="EMBL" id="QGKX02001290">
    <property type="protein sequence ID" value="KAF3536445.1"/>
    <property type="molecule type" value="Genomic_DNA"/>
</dbReference>
<comment type="similarity">
    <text evidence="1">Belongs to the heat shock protein 90 family.</text>
</comment>
<dbReference type="Gene3D" id="3.30.565.10">
    <property type="entry name" value="Histidine kinase-like ATPase, C-terminal domain"/>
    <property type="match status" value="1"/>
</dbReference>
<evidence type="ECO:0008006" key="7">
    <source>
        <dbReference type="Google" id="ProtNLM"/>
    </source>
</evidence>
<proteinExistence type="inferred from homology"/>
<evidence type="ECO:0000256" key="2">
    <source>
        <dbReference type="ARBA" id="ARBA00022741"/>
    </source>
</evidence>
<evidence type="ECO:0000256" key="3">
    <source>
        <dbReference type="ARBA" id="ARBA00022840"/>
    </source>
</evidence>
<dbReference type="GO" id="GO:0016887">
    <property type="term" value="F:ATP hydrolysis activity"/>
    <property type="evidence" value="ECO:0007669"/>
    <property type="project" value="InterPro"/>
</dbReference>
<organism evidence="5 6">
    <name type="scientific">Brassica cretica</name>
    <name type="common">Mustard</name>
    <dbReference type="NCBI Taxonomy" id="69181"/>
    <lineage>
        <taxon>Eukaryota</taxon>
        <taxon>Viridiplantae</taxon>
        <taxon>Streptophyta</taxon>
        <taxon>Embryophyta</taxon>
        <taxon>Tracheophyta</taxon>
        <taxon>Spermatophyta</taxon>
        <taxon>Magnoliopsida</taxon>
        <taxon>eudicotyledons</taxon>
        <taxon>Gunneridae</taxon>
        <taxon>Pentapetalae</taxon>
        <taxon>rosids</taxon>
        <taxon>malvids</taxon>
        <taxon>Brassicales</taxon>
        <taxon>Brassicaceae</taxon>
        <taxon>Brassiceae</taxon>
        <taxon>Brassica</taxon>
    </lineage>
</organism>
<dbReference type="GO" id="GO:0051082">
    <property type="term" value="F:unfolded protein binding"/>
    <property type="evidence" value="ECO:0007669"/>
    <property type="project" value="InterPro"/>
</dbReference>
<keyword evidence="4" id="KW-0143">Chaperone</keyword>
<keyword evidence="3" id="KW-0067">ATP-binding</keyword>
<dbReference type="SUPFAM" id="SSF55874">
    <property type="entry name" value="ATPase domain of HSP90 chaperone/DNA topoisomerase II/histidine kinase"/>
    <property type="match status" value="1"/>
</dbReference>
<dbReference type="InterPro" id="IPR036890">
    <property type="entry name" value="HATPase_C_sf"/>
</dbReference>
<dbReference type="AlphaFoldDB" id="A0A8S9PXZ0"/>
<comment type="caution">
    <text evidence="5">The sequence shown here is derived from an EMBL/GenBank/DDBJ whole genome shotgun (WGS) entry which is preliminary data.</text>
</comment>
<dbReference type="PANTHER" id="PTHR11528">
    <property type="entry name" value="HEAT SHOCK PROTEIN 90 FAMILY MEMBER"/>
    <property type="match status" value="1"/>
</dbReference>
<evidence type="ECO:0000313" key="5">
    <source>
        <dbReference type="EMBL" id="KAF3536445.1"/>
    </source>
</evidence>
<dbReference type="GO" id="GO:0140662">
    <property type="term" value="F:ATP-dependent protein folding chaperone"/>
    <property type="evidence" value="ECO:0007669"/>
    <property type="project" value="InterPro"/>
</dbReference>
<reference evidence="5" key="1">
    <citation type="submission" date="2019-12" db="EMBL/GenBank/DDBJ databases">
        <title>Genome sequencing and annotation of Brassica cretica.</title>
        <authorList>
            <person name="Studholme D.J."/>
            <person name="Sarris P."/>
        </authorList>
    </citation>
    <scope>NUCLEOTIDE SEQUENCE</scope>
    <source>
        <strain evidence="5">PFS-109/04</strain>
        <tissue evidence="5">Leaf</tissue>
    </source>
</reference>